<gene>
    <name evidence="1" type="ordered locus">Psyc_1540</name>
</gene>
<dbReference type="InterPro" id="IPR008533">
    <property type="entry name" value="DUF815"/>
</dbReference>
<name>Q4FRH0_PSYA2</name>
<proteinExistence type="predicted"/>
<dbReference type="SUPFAM" id="SSF52540">
    <property type="entry name" value="P-loop containing nucleoside triphosphate hydrolases"/>
    <property type="match status" value="1"/>
</dbReference>
<dbReference type="RefSeq" id="WP_011280805.1">
    <property type="nucleotide sequence ID" value="NC_007204.1"/>
</dbReference>
<dbReference type="STRING" id="259536.Psyc_1540"/>
<sequence>MSQSPKPVMNYALPDHLLDLLGKYLQEQVTPTIEIDPAQLAYRWVGGQTGHLEPLAVNLFLNLDDLHGIDTQKSKLVQNTCQFLKGYPANHVLMTGTRGAGKSSLIRALLQAYHNEGLRIIEIARDDLKMLDKIRAAIKALPADCKCRYVVYCDDLAFNGQDESYRTLKSVLDGALDSEQDKLLVYATSNRRHLLPQLMKDNVNIYNGQTDEVNPYETIDETVSLSDRFGLWLSFHPMDQNTYLHIVHHYLSIQQKIDARTLHDDMHGDAANKGAESIDELPTHIRAAALRWASERGGRSGRVAYQFSRYWIGQTQLAAEDNLSQKFI</sequence>
<dbReference type="InterPro" id="IPR027417">
    <property type="entry name" value="P-loop_NTPase"/>
</dbReference>
<accession>Q4FRH0</accession>
<reference evidence="1 2" key="1">
    <citation type="journal article" date="2010" name="Appl. Environ. Microbiol.">
        <title>The genome sequence of Psychrobacter arcticus 273-4, a psychroactive Siberian permafrost bacterium, reveals mechanisms for adaptation to low-temperature growth.</title>
        <authorList>
            <person name="Ayala-del-Rio H.L."/>
            <person name="Chain P.S."/>
            <person name="Grzymski J.J."/>
            <person name="Ponder M.A."/>
            <person name="Ivanova N."/>
            <person name="Bergholz P.W."/>
            <person name="Di Bartolo G."/>
            <person name="Hauser L."/>
            <person name="Land M."/>
            <person name="Bakermans C."/>
            <person name="Rodrigues D."/>
            <person name="Klappenbach J."/>
            <person name="Zarka D."/>
            <person name="Larimer F."/>
            <person name="Richardson P."/>
            <person name="Murray A."/>
            <person name="Thomashow M."/>
            <person name="Tiedje J.M."/>
        </authorList>
    </citation>
    <scope>NUCLEOTIDE SEQUENCE [LARGE SCALE GENOMIC DNA]</scope>
    <source>
        <strain evidence="2">DSM 17307 / VKM B-2377 / 273-4</strain>
    </source>
</reference>
<protein>
    <submittedName>
        <fullName evidence="1">Uncharacterized protein</fullName>
    </submittedName>
</protein>
<dbReference type="Proteomes" id="UP000000546">
    <property type="component" value="Chromosome"/>
</dbReference>
<dbReference type="PANTHER" id="PTHR42935">
    <property type="entry name" value="SLR0930 PROTEIN"/>
    <property type="match status" value="1"/>
</dbReference>
<dbReference type="Gene3D" id="3.40.50.300">
    <property type="entry name" value="P-loop containing nucleotide triphosphate hydrolases"/>
    <property type="match status" value="1"/>
</dbReference>
<organism evidence="1 2">
    <name type="scientific">Psychrobacter arcticus (strain DSM 17307 / VKM B-2377 / 273-4)</name>
    <dbReference type="NCBI Taxonomy" id="259536"/>
    <lineage>
        <taxon>Bacteria</taxon>
        <taxon>Pseudomonadati</taxon>
        <taxon>Pseudomonadota</taxon>
        <taxon>Gammaproteobacteria</taxon>
        <taxon>Moraxellales</taxon>
        <taxon>Moraxellaceae</taxon>
        <taxon>Psychrobacter</taxon>
    </lineage>
</organism>
<dbReference type="EMBL" id="CP000082">
    <property type="protein sequence ID" value="AAZ19388.1"/>
    <property type="molecule type" value="Genomic_DNA"/>
</dbReference>
<dbReference type="KEGG" id="par:Psyc_1540"/>
<dbReference type="HOGENOM" id="CLU_039512_0_0_6"/>
<dbReference type="Pfam" id="PF05673">
    <property type="entry name" value="DUF815"/>
    <property type="match status" value="1"/>
</dbReference>
<dbReference type="AlphaFoldDB" id="Q4FRH0"/>
<dbReference type="PANTHER" id="PTHR42935:SF1">
    <property type="entry name" value="SLR0930 PROTEIN"/>
    <property type="match status" value="1"/>
</dbReference>
<evidence type="ECO:0000313" key="2">
    <source>
        <dbReference type="Proteomes" id="UP000000546"/>
    </source>
</evidence>
<evidence type="ECO:0000313" key="1">
    <source>
        <dbReference type="EMBL" id="AAZ19388.1"/>
    </source>
</evidence>
<dbReference type="eggNOG" id="COG2607">
    <property type="taxonomic scope" value="Bacteria"/>
</dbReference>
<keyword evidence="2" id="KW-1185">Reference proteome</keyword>